<evidence type="ECO:0000313" key="4">
    <source>
        <dbReference type="Proteomes" id="UP000215086"/>
    </source>
</evidence>
<evidence type="ECO:0000313" key="3">
    <source>
        <dbReference type="EMBL" id="ASV76342.1"/>
    </source>
</evidence>
<keyword evidence="4" id="KW-1185">Reference proteome</keyword>
<evidence type="ECO:0000256" key="1">
    <source>
        <dbReference type="SAM" id="MobiDB-lite"/>
    </source>
</evidence>
<accession>A0A286RK84</accession>
<keyword evidence="2" id="KW-1133">Transmembrane helix</keyword>
<proteinExistence type="predicted"/>
<evidence type="ECO:0000256" key="2">
    <source>
        <dbReference type="SAM" id="Phobius"/>
    </source>
</evidence>
<keyword evidence="2" id="KW-0472">Membrane</keyword>
<dbReference type="Proteomes" id="UP000215086">
    <property type="component" value="Chromosome"/>
</dbReference>
<dbReference type="AlphaFoldDB" id="A0A286RK84"/>
<feature type="region of interest" description="Disordered" evidence="1">
    <location>
        <begin position="49"/>
        <end position="73"/>
    </location>
</feature>
<feature type="transmembrane region" description="Helical" evidence="2">
    <location>
        <begin position="12"/>
        <end position="32"/>
    </location>
</feature>
<dbReference type="RefSeq" id="WP_095416153.1">
    <property type="nucleotide sequence ID" value="NZ_CP018477.1"/>
</dbReference>
<reference evidence="3 4" key="1">
    <citation type="journal article" name="Front. Microbiol.">
        <title>Sugar Metabolism of the First Thermophilic Planctomycete Thermogutta terrifontis: Comparative Genomic and Transcriptomic Approaches.</title>
        <authorList>
            <person name="Elcheninov A.G."/>
            <person name="Menzel P."/>
            <person name="Gudbergsdottir S.R."/>
            <person name="Slesarev A.I."/>
            <person name="Kadnikov V.V."/>
            <person name="Krogh A."/>
            <person name="Bonch-Osmolovskaya E.A."/>
            <person name="Peng X."/>
            <person name="Kublanov I.V."/>
        </authorList>
    </citation>
    <scope>NUCLEOTIDE SEQUENCE [LARGE SCALE GENOMIC DNA]</scope>
    <source>
        <strain evidence="3 4">R1</strain>
    </source>
</reference>
<dbReference type="EMBL" id="CP018477">
    <property type="protein sequence ID" value="ASV76342.1"/>
    <property type="molecule type" value="Genomic_DNA"/>
</dbReference>
<sequence length="73" mass="7685">MTRALLAYIDPGSGAILLQVLIAAVIGGIAFVGRIRNFLVSTITTVIKGRRGHGERPSETSKADSPVPQRKAA</sequence>
<keyword evidence="2" id="KW-0812">Transmembrane</keyword>
<dbReference type="KEGG" id="ttf:THTE_3741"/>
<dbReference type="OrthoDB" id="7411034at2"/>
<organism evidence="3 4">
    <name type="scientific">Thermogutta terrifontis</name>
    <dbReference type="NCBI Taxonomy" id="1331910"/>
    <lineage>
        <taxon>Bacteria</taxon>
        <taxon>Pseudomonadati</taxon>
        <taxon>Planctomycetota</taxon>
        <taxon>Planctomycetia</taxon>
        <taxon>Pirellulales</taxon>
        <taxon>Thermoguttaceae</taxon>
        <taxon>Thermogutta</taxon>
    </lineage>
</organism>
<feature type="compositionally biased region" description="Basic and acidic residues" evidence="1">
    <location>
        <begin position="52"/>
        <end position="62"/>
    </location>
</feature>
<gene>
    <name evidence="3" type="ORF">THTE_3741</name>
</gene>
<name>A0A286RK84_9BACT</name>
<protein>
    <submittedName>
        <fullName evidence="3">Uncharacterized protein</fullName>
    </submittedName>
</protein>